<evidence type="ECO:0000313" key="2">
    <source>
        <dbReference type="EMBL" id="CAI9172744.1"/>
    </source>
</evidence>
<accession>A0ABN8ZG34</accession>
<proteinExistence type="predicted"/>
<keyword evidence="3" id="KW-1185">Reference proteome</keyword>
<feature type="region of interest" description="Disordered" evidence="1">
    <location>
        <begin position="47"/>
        <end position="88"/>
    </location>
</feature>
<reference evidence="2" key="1">
    <citation type="submission" date="2023-04" db="EMBL/GenBank/DDBJ databases">
        <authorList>
            <consortium name="ELIXIR-Norway"/>
        </authorList>
    </citation>
    <scope>NUCLEOTIDE SEQUENCE [LARGE SCALE GENOMIC DNA]</scope>
</reference>
<feature type="region of interest" description="Disordered" evidence="1">
    <location>
        <begin position="110"/>
        <end position="129"/>
    </location>
</feature>
<feature type="compositionally biased region" description="Polar residues" evidence="1">
    <location>
        <begin position="114"/>
        <end position="124"/>
    </location>
</feature>
<protein>
    <submittedName>
        <fullName evidence="2">Uncharacterized protein</fullName>
    </submittedName>
</protein>
<name>A0ABN8ZG34_RANTA</name>
<gene>
    <name evidence="2" type="ORF">MRATA1EN1_LOCUS21706</name>
</gene>
<evidence type="ECO:0000313" key="3">
    <source>
        <dbReference type="Proteomes" id="UP001176941"/>
    </source>
</evidence>
<sequence>MKEELIQPVTLQQSEPGCAHCTGSDIRAVQAGGGDALKLPAARRVVSVLSPKPARGVSPETGPKGSEEREDKQEPGYTSGDASAGRSYARITHCGDRSRCLPSFRAPGRLGITELSSKGPSTVLSPAPRPHCEACTKTTEVALRTEVTSKTD</sequence>
<dbReference type="EMBL" id="OX459969">
    <property type="protein sequence ID" value="CAI9172744.1"/>
    <property type="molecule type" value="Genomic_DNA"/>
</dbReference>
<organism evidence="2 3">
    <name type="scientific">Rangifer tarandus platyrhynchus</name>
    <name type="common">Svalbard reindeer</name>
    <dbReference type="NCBI Taxonomy" id="3082113"/>
    <lineage>
        <taxon>Eukaryota</taxon>
        <taxon>Metazoa</taxon>
        <taxon>Chordata</taxon>
        <taxon>Craniata</taxon>
        <taxon>Vertebrata</taxon>
        <taxon>Euteleostomi</taxon>
        <taxon>Mammalia</taxon>
        <taxon>Eutheria</taxon>
        <taxon>Laurasiatheria</taxon>
        <taxon>Artiodactyla</taxon>
        <taxon>Ruminantia</taxon>
        <taxon>Pecora</taxon>
        <taxon>Cervidae</taxon>
        <taxon>Odocoileinae</taxon>
        <taxon>Rangifer</taxon>
    </lineage>
</organism>
<evidence type="ECO:0000256" key="1">
    <source>
        <dbReference type="SAM" id="MobiDB-lite"/>
    </source>
</evidence>
<dbReference type="Proteomes" id="UP001176941">
    <property type="component" value="Chromosome 33"/>
</dbReference>
<feature type="compositionally biased region" description="Basic and acidic residues" evidence="1">
    <location>
        <begin position="65"/>
        <end position="74"/>
    </location>
</feature>